<feature type="compositionally biased region" description="Acidic residues" evidence="2">
    <location>
        <begin position="364"/>
        <end position="375"/>
    </location>
</feature>
<protein>
    <submittedName>
        <fullName evidence="3">Uncharacterized protein</fullName>
    </submittedName>
</protein>
<name>A0A7J0DSE7_9ERIC</name>
<proteinExistence type="predicted"/>
<reference evidence="4" key="1">
    <citation type="submission" date="2019-07" db="EMBL/GenBank/DDBJ databases">
        <title>De Novo Assembly of kiwifruit Actinidia rufa.</title>
        <authorList>
            <person name="Sugita-Konishi S."/>
            <person name="Sato K."/>
            <person name="Mori E."/>
            <person name="Abe Y."/>
            <person name="Kisaki G."/>
            <person name="Hamano K."/>
            <person name="Suezawa K."/>
            <person name="Otani M."/>
            <person name="Fukuda T."/>
            <person name="Manabe T."/>
            <person name="Gomi K."/>
            <person name="Tabuchi M."/>
            <person name="Akimitsu K."/>
            <person name="Kataoka I."/>
        </authorList>
    </citation>
    <scope>NUCLEOTIDE SEQUENCE [LARGE SCALE GENOMIC DNA]</scope>
    <source>
        <strain evidence="4">cv. Fuchu</strain>
    </source>
</reference>
<gene>
    <name evidence="3" type="ORF">Acr_00g0073970</name>
</gene>
<dbReference type="AlphaFoldDB" id="A0A7J0DSE7"/>
<organism evidence="3 4">
    <name type="scientific">Actinidia rufa</name>
    <dbReference type="NCBI Taxonomy" id="165716"/>
    <lineage>
        <taxon>Eukaryota</taxon>
        <taxon>Viridiplantae</taxon>
        <taxon>Streptophyta</taxon>
        <taxon>Embryophyta</taxon>
        <taxon>Tracheophyta</taxon>
        <taxon>Spermatophyta</taxon>
        <taxon>Magnoliopsida</taxon>
        <taxon>eudicotyledons</taxon>
        <taxon>Gunneridae</taxon>
        <taxon>Pentapetalae</taxon>
        <taxon>asterids</taxon>
        <taxon>Ericales</taxon>
        <taxon>Actinidiaceae</taxon>
        <taxon>Actinidia</taxon>
    </lineage>
</organism>
<accession>A0A7J0DSE7</accession>
<feature type="coiled-coil region" evidence="1">
    <location>
        <begin position="439"/>
        <end position="473"/>
    </location>
</feature>
<evidence type="ECO:0000313" key="4">
    <source>
        <dbReference type="Proteomes" id="UP000585474"/>
    </source>
</evidence>
<keyword evidence="1" id="KW-0175">Coiled coil</keyword>
<evidence type="ECO:0000256" key="1">
    <source>
        <dbReference type="SAM" id="Coils"/>
    </source>
</evidence>
<dbReference type="Proteomes" id="UP000585474">
    <property type="component" value="Unassembled WGS sequence"/>
</dbReference>
<comment type="caution">
    <text evidence="3">The sequence shown here is derived from an EMBL/GenBank/DDBJ whole genome shotgun (WGS) entry which is preliminary data.</text>
</comment>
<sequence length="585" mass="64374">MDSPSQKRRDGPFALATDKQSMSGRRCYFISSVHSATSSKFSLVADKQSAASNEQSVHLPLPASDSSLQKILLSVAKNEAPLFSLEVGLESLVGMLPRVQDLLIGMQWVFFIVQDVTLQLLERRIYPCDPAVFLIFLTNDTFNSATGCPENIPSHYISGCSRVLDSPIPVFLNDKRLVVNLLPLLVSPVAGLALICHGAFELVLTICFYFQNMALNWAQLLAHDNESLARFRVDHRIPNNVVIERPGPNNDADWVEGEGDRVPIRTWFIHQVVLRFPLSSMLASGGDLIVVQLRSGHPILPPFRIREQAPRTRSSLLDEVSDLFEGTSIEFRRLMKEAEGESSGPNESSSSSWDIDFGDKGGDDEAEVEDGEEVDQIPVTAPLVPILAAVPPTQPPAVEPIIILSSNFDTADELSNKRGNSQQRGLLVRRRGVSTSLCLKQHTVDLKKANQKAHGLEKELKQTRAELSDARNAVFDHAFERAGDVYKKQLVELYPVWLPAPLEGYSPIILPDFNEEEYATLLANEEGVDVAAAKGRDPAGVERTIAEGVEGARGAKDEGENLLEGYKKGSFGFSTTGFRALFELS</sequence>
<evidence type="ECO:0000256" key="2">
    <source>
        <dbReference type="SAM" id="MobiDB-lite"/>
    </source>
</evidence>
<dbReference type="EMBL" id="BJWL01000374">
    <property type="protein sequence ID" value="GFS41378.1"/>
    <property type="molecule type" value="Genomic_DNA"/>
</dbReference>
<feature type="region of interest" description="Disordered" evidence="2">
    <location>
        <begin position="337"/>
        <end position="375"/>
    </location>
</feature>
<feature type="compositionally biased region" description="Low complexity" evidence="2">
    <location>
        <begin position="341"/>
        <end position="352"/>
    </location>
</feature>
<evidence type="ECO:0000313" key="3">
    <source>
        <dbReference type="EMBL" id="GFS41378.1"/>
    </source>
</evidence>
<keyword evidence="4" id="KW-1185">Reference proteome</keyword>